<dbReference type="Proteomes" id="UP000245410">
    <property type="component" value="Unassembled WGS sequence"/>
</dbReference>
<keyword evidence="1" id="KW-0812">Transmembrane</keyword>
<feature type="transmembrane region" description="Helical" evidence="1">
    <location>
        <begin position="45"/>
        <end position="67"/>
    </location>
</feature>
<keyword evidence="3" id="KW-1185">Reference proteome</keyword>
<proteinExistence type="predicted"/>
<evidence type="ECO:0000313" key="3">
    <source>
        <dbReference type="Proteomes" id="UP000245410"/>
    </source>
</evidence>
<evidence type="ECO:0000256" key="1">
    <source>
        <dbReference type="SAM" id="Phobius"/>
    </source>
</evidence>
<dbReference type="AlphaFoldDB" id="A0A317D2I0"/>
<sequence length="138" mass="14708">MPTIVVTGRHRPHEVMFLILSALAGGAFVLGAKPPTTVEQLVAPWVLWTWYLLLLSSGVIGLVSILLPDTYRALVLELAAMQGQAAAPLLYGLALLASGRPEATFAVAFCLSWAGASAWRGWQVGRGIRAVQQAGERS</sequence>
<evidence type="ECO:0000313" key="2">
    <source>
        <dbReference type="EMBL" id="PWR08562.1"/>
    </source>
</evidence>
<keyword evidence="1" id="KW-1133">Transmembrane helix</keyword>
<dbReference type="OrthoDB" id="9841889at2"/>
<reference evidence="2 3" key="1">
    <citation type="submission" date="2018-05" db="EMBL/GenBank/DDBJ databases">
        <title>Micromonospora atacamensis sp. nov., a novel actinobacteria isolated from high altitude Atacama Desert soil.</title>
        <authorList>
            <person name="Carro L."/>
            <person name="Golinska P."/>
            <person name="Klenk H.-P."/>
            <person name="Goodfellow M."/>
        </authorList>
    </citation>
    <scope>NUCLEOTIDE SEQUENCE [LARGE SCALE GENOMIC DNA]</scope>
    <source>
        <strain evidence="2 3">5R2A7</strain>
    </source>
</reference>
<dbReference type="EMBL" id="QGKR01000196">
    <property type="protein sequence ID" value="PWR08562.1"/>
    <property type="molecule type" value="Genomic_DNA"/>
</dbReference>
<organism evidence="2 3">
    <name type="scientific">Micromonospora acroterricola</name>
    <dbReference type="NCBI Taxonomy" id="2202421"/>
    <lineage>
        <taxon>Bacteria</taxon>
        <taxon>Bacillati</taxon>
        <taxon>Actinomycetota</taxon>
        <taxon>Actinomycetes</taxon>
        <taxon>Micromonosporales</taxon>
        <taxon>Micromonosporaceae</taxon>
        <taxon>Micromonospora</taxon>
    </lineage>
</organism>
<gene>
    <name evidence="2" type="ORF">DKT68_15205</name>
</gene>
<dbReference type="RefSeq" id="WP_109818061.1">
    <property type="nucleotide sequence ID" value="NZ_QGKR01000196.1"/>
</dbReference>
<comment type="caution">
    <text evidence="2">The sequence shown here is derived from an EMBL/GenBank/DDBJ whole genome shotgun (WGS) entry which is preliminary data.</text>
</comment>
<accession>A0A317D2I0</accession>
<keyword evidence="1" id="KW-0472">Membrane</keyword>
<name>A0A317D2I0_9ACTN</name>
<protein>
    <submittedName>
        <fullName evidence="2">Uncharacterized protein</fullName>
    </submittedName>
</protein>
<feature type="transmembrane region" description="Helical" evidence="1">
    <location>
        <begin position="15"/>
        <end position="33"/>
    </location>
</feature>